<dbReference type="SMART" id="SM00304">
    <property type="entry name" value="HAMP"/>
    <property type="match status" value="1"/>
</dbReference>
<keyword evidence="2" id="KW-1003">Cell membrane</keyword>
<evidence type="ECO:0000259" key="8">
    <source>
        <dbReference type="PROSITE" id="PS50192"/>
    </source>
</evidence>
<evidence type="ECO:0000256" key="6">
    <source>
        <dbReference type="SAM" id="Phobius"/>
    </source>
</evidence>
<feature type="domain" description="T-SNARE coiled-coil homology" evidence="8">
    <location>
        <begin position="454"/>
        <end position="516"/>
    </location>
</feature>
<name>A0ABW5DKJ2_9PROT</name>
<comment type="caution">
    <text evidence="10">The sequence shown here is derived from an EMBL/GenBank/DDBJ whole genome shotgun (WGS) entry which is preliminary data.</text>
</comment>
<organism evidence="10 11">
    <name type="scientific">Lacibacterium aquatile</name>
    <dbReference type="NCBI Taxonomy" id="1168082"/>
    <lineage>
        <taxon>Bacteria</taxon>
        <taxon>Pseudomonadati</taxon>
        <taxon>Pseudomonadota</taxon>
        <taxon>Alphaproteobacteria</taxon>
        <taxon>Rhodospirillales</taxon>
        <taxon>Rhodospirillaceae</taxon>
    </lineage>
</organism>
<dbReference type="EMBL" id="JBHUIP010000001">
    <property type="protein sequence ID" value="MFD2261454.1"/>
    <property type="molecule type" value="Genomic_DNA"/>
</dbReference>
<dbReference type="PRINTS" id="PR00260">
    <property type="entry name" value="CHEMTRNSDUCR"/>
</dbReference>
<dbReference type="PANTHER" id="PTHR32089">
    <property type="entry name" value="METHYL-ACCEPTING CHEMOTAXIS PROTEIN MCPB"/>
    <property type="match status" value="1"/>
</dbReference>
<keyword evidence="6" id="KW-0472">Membrane</keyword>
<dbReference type="SUPFAM" id="SSF58104">
    <property type="entry name" value="Methyl-accepting chemotaxis protein (MCP) signaling domain"/>
    <property type="match status" value="1"/>
</dbReference>
<dbReference type="PROSITE" id="PS50192">
    <property type="entry name" value="T_SNARE"/>
    <property type="match status" value="1"/>
</dbReference>
<dbReference type="InterPro" id="IPR004089">
    <property type="entry name" value="MCPsignal_dom"/>
</dbReference>
<evidence type="ECO:0000313" key="11">
    <source>
        <dbReference type="Proteomes" id="UP001597295"/>
    </source>
</evidence>
<dbReference type="InterPro" id="IPR003660">
    <property type="entry name" value="HAMP_dom"/>
</dbReference>
<sequence>MTKLRIGHRIAIIPLLLSILMLIVGLTGFSGMNSMGRAMSLIYSDRIEPMRDLKAISDAYVVTVVDTAHKLRAGTITPAAAVENMRQATLVIKDRWQAYSESDMIPEEKRLAAEAKTQFPVADEAIRQLQQLISAGNSAALTEYIEKTMYAKIDPLVGTISKLSDLQLVAAKGDSDAAADEFRTLTWVVGLTIAVAVALGALSAYVLTRGITVPLGLMTGAMRELSAGKLDIVVPQSRYKDEIGDMAIAMVIFKDNAIERDRLQKEEMKAAQTRAERAQRIEMITQTFDSGVTGVLVTVSHAAEEMNSTATSLSASAEEASVQATTVSAAAEQAAMNVQTVSAAAEELHSSIGEISRQMTVAKSIAGEADVESQRAAGTMQELSETAQRISQVVTLITDIANQTNLLALNATIEAARAGEAGKGFAVVASEVKSLANQTAKATEDIAQQVTGVQTTTNAAVNAIGNIAQTISRINEIATTIAAAVEEQGAATREISINVAQVAQATSEVTQNIQGVNQAAQDTSQSATTVKQASQELSAQSSNLRQIVQTFLTDVRAA</sequence>
<evidence type="ECO:0000313" key="10">
    <source>
        <dbReference type="EMBL" id="MFD2261454.1"/>
    </source>
</evidence>
<dbReference type="Pfam" id="PF00015">
    <property type="entry name" value="MCPsignal"/>
    <property type="match status" value="1"/>
</dbReference>
<dbReference type="Pfam" id="PF00672">
    <property type="entry name" value="HAMP"/>
    <property type="match status" value="1"/>
</dbReference>
<dbReference type="Pfam" id="PF12729">
    <property type="entry name" value="4HB_MCP_1"/>
    <property type="match status" value="1"/>
</dbReference>
<feature type="transmembrane region" description="Helical" evidence="6">
    <location>
        <begin position="6"/>
        <end position="29"/>
    </location>
</feature>
<gene>
    <name evidence="10" type="ORF">ACFSM5_01050</name>
</gene>
<evidence type="ECO:0000256" key="5">
    <source>
        <dbReference type="PROSITE-ProRule" id="PRU00284"/>
    </source>
</evidence>
<feature type="domain" description="HAMP" evidence="9">
    <location>
        <begin position="209"/>
        <end position="262"/>
    </location>
</feature>
<evidence type="ECO:0000256" key="2">
    <source>
        <dbReference type="ARBA" id="ARBA00022519"/>
    </source>
</evidence>
<keyword evidence="11" id="KW-1185">Reference proteome</keyword>
<dbReference type="PROSITE" id="PS50111">
    <property type="entry name" value="CHEMOTAXIS_TRANSDUC_2"/>
    <property type="match status" value="1"/>
</dbReference>
<keyword evidence="2" id="KW-0997">Cell inner membrane</keyword>
<dbReference type="PANTHER" id="PTHR32089:SF112">
    <property type="entry name" value="LYSOZYME-LIKE PROTEIN-RELATED"/>
    <property type="match status" value="1"/>
</dbReference>
<keyword evidence="6" id="KW-1133">Transmembrane helix</keyword>
<evidence type="ECO:0000259" key="7">
    <source>
        <dbReference type="PROSITE" id="PS50111"/>
    </source>
</evidence>
<evidence type="ECO:0000256" key="4">
    <source>
        <dbReference type="ARBA" id="ARBA00029447"/>
    </source>
</evidence>
<dbReference type="RefSeq" id="WP_379874254.1">
    <property type="nucleotide sequence ID" value="NZ_JBHUIP010000001.1"/>
</dbReference>
<feature type="domain" description="Methyl-accepting transducer" evidence="7">
    <location>
        <begin position="302"/>
        <end position="524"/>
    </location>
</feature>
<comment type="similarity">
    <text evidence="4">Belongs to the methyl-accepting chemotaxis (MCP) protein family.</text>
</comment>
<comment type="subcellular location">
    <subcellularLocation>
        <location evidence="1">Cell inner membrane</location>
        <topology evidence="1">Multi-pass membrane protein</topology>
    </subcellularLocation>
</comment>
<evidence type="ECO:0000256" key="1">
    <source>
        <dbReference type="ARBA" id="ARBA00004429"/>
    </source>
</evidence>
<dbReference type="PROSITE" id="PS50885">
    <property type="entry name" value="HAMP"/>
    <property type="match status" value="1"/>
</dbReference>
<dbReference type="InterPro" id="IPR000727">
    <property type="entry name" value="T_SNARE_dom"/>
</dbReference>
<dbReference type="Gene3D" id="1.10.287.950">
    <property type="entry name" value="Methyl-accepting chemotaxis protein"/>
    <property type="match status" value="1"/>
</dbReference>
<protein>
    <submittedName>
        <fullName evidence="10">Methyl-accepting chemotaxis protein</fullName>
    </submittedName>
</protein>
<dbReference type="SMART" id="SM00283">
    <property type="entry name" value="MA"/>
    <property type="match status" value="1"/>
</dbReference>
<keyword evidence="3 5" id="KW-0807">Transducer</keyword>
<dbReference type="Proteomes" id="UP001597295">
    <property type="component" value="Unassembled WGS sequence"/>
</dbReference>
<dbReference type="InterPro" id="IPR024478">
    <property type="entry name" value="HlyB_4HB_MCP"/>
</dbReference>
<dbReference type="Gene3D" id="6.10.340.10">
    <property type="match status" value="1"/>
</dbReference>
<keyword evidence="6" id="KW-0812">Transmembrane</keyword>
<dbReference type="InterPro" id="IPR004090">
    <property type="entry name" value="Chemotax_Me-accpt_rcpt"/>
</dbReference>
<evidence type="ECO:0000256" key="3">
    <source>
        <dbReference type="ARBA" id="ARBA00023224"/>
    </source>
</evidence>
<proteinExistence type="inferred from homology"/>
<reference evidence="11" key="1">
    <citation type="journal article" date="2019" name="Int. J. Syst. Evol. Microbiol.">
        <title>The Global Catalogue of Microorganisms (GCM) 10K type strain sequencing project: providing services to taxonomists for standard genome sequencing and annotation.</title>
        <authorList>
            <consortium name="The Broad Institute Genomics Platform"/>
            <consortium name="The Broad Institute Genome Sequencing Center for Infectious Disease"/>
            <person name="Wu L."/>
            <person name="Ma J."/>
        </authorList>
    </citation>
    <scope>NUCLEOTIDE SEQUENCE [LARGE SCALE GENOMIC DNA]</scope>
    <source>
        <strain evidence="11">CGMCC 1.19062</strain>
    </source>
</reference>
<evidence type="ECO:0000259" key="9">
    <source>
        <dbReference type="PROSITE" id="PS50885"/>
    </source>
</evidence>
<accession>A0ABW5DKJ2</accession>
<feature type="transmembrane region" description="Helical" evidence="6">
    <location>
        <begin position="185"/>
        <end position="207"/>
    </location>
</feature>